<dbReference type="InterPro" id="IPR050568">
    <property type="entry name" value="Transcr_DNA_Rep_Reg"/>
</dbReference>
<dbReference type="GO" id="GO:0008623">
    <property type="term" value="C:CHRAC"/>
    <property type="evidence" value="ECO:0007669"/>
    <property type="project" value="TreeGrafter"/>
</dbReference>
<evidence type="ECO:0000256" key="1">
    <source>
        <dbReference type="ARBA" id="ARBA00004123"/>
    </source>
</evidence>
<dbReference type="Pfam" id="PF00808">
    <property type="entry name" value="CBFD_NFYB_HMF"/>
    <property type="match status" value="1"/>
</dbReference>
<dbReference type="GO" id="GO:0046982">
    <property type="term" value="F:protein heterodimerization activity"/>
    <property type="evidence" value="ECO:0007669"/>
    <property type="project" value="InterPro"/>
</dbReference>
<dbReference type="GO" id="GO:0006261">
    <property type="term" value="P:DNA-templated DNA replication"/>
    <property type="evidence" value="ECO:0007669"/>
    <property type="project" value="TreeGrafter"/>
</dbReference>
<proteinExistence type="predicted"/>
<dbReference type="InterPro" id="IPR003958">
    <property type="entry name" value="CBFA_NFYB_domain"/>
</dbReference>
<dbReference type="CDD" id="cd23645">
    <property type="entry name" value="HFD_Dpb3-like"/>
    <property type="match status" value="1"/>
</dbReference>
<dbReference type="EMBL" id="JANBVN010000017">
    <property type="protein sequence ID" value="KAJ9161937.1"/>
    <property type="molecule type" value="Genomic_DNA"/>
</dbReference>
<sequence>MPYNTTAIPPRKEVTGTTQLPLTRVKKIISMDQDITTCSNNAAFVITIATEMFIQHFVQEAHNMAKLERKPRRNIQYKDMANAVLHHDNLEFLEDVIPKTTPYSKIKDQAAATRAKLKGEKKAGGAAGDVCEEPPAVGQPNGKKHKPNGHANGVAAAAAPKILADDDPSAQLEMEMRQAQRGQDGDVDMTG</sequence>
<reference evidence="5" key="1">
    <citation type="submission" date="2022-07" db="EMBL/GenBank/DDBJ databases">
        <title>Fungi with potential for degradation of polypropylene.</title>
        <authorList>
            <person name="Gostincar C."/>
        </authorList>
    </citation>
    <scope>NUCLEOTIDE SEQUENCE</scope>
    <source>
        <strain evidence="5">EXF-13287</strain>
    </source>
</reference>
<evidence type="ECO:0000313" key="6">
    <source>
        <dbReference type="Proteomes" id="UP001174691"/>
    </source>
</evidence>
<protein>
    <recommendedName>
        <fullName evidence="4">Transcription factor CBF/NF-Y/archaeal histone domain-containing protein</fullName>
    </recommendedName>
</protein>
<dbReference type="AlphaFoldDB" id="A0AA38SHT5"/>
<accession>A0AA38SHT5</accession>
<evidence type="ECO:0000256" key="3">
    <source>
        <dbReference type="SAM" id="MobiDB-lite"/>
    </source>
</evidence>
<keyword evidence="2" id="KW-0539">Nucleus</keyword>
<comment type="subcellular location">
    <subcellularLocation>
        <location evidence="1">Nucleus</location>
    </subcellularLocation>
</comment>
<dbReference type="InterPro" id="IPR009072">
    <property type="entry name" value="Histone-fold"/>
</dbReference>
<dbReference type="SUPFAM" id="SSF47113">
    <property type="entry name" value="Histone-fold"/>
    <property type="match status" value="1"/>
</dbReference>
<dbReference type="PANTHER" id="PTHR10252">
    <property type="entry name" value="HISTONE-LIKE TRANSCRIPTION FACTOR CCAAT-RELATED"/>
    <property type="match status" value="1"/>
</dbReference>
<evidence type="ECO:0000259" key="4">
    <source>
        <dbReference type="Pfam" id="PF00808"/>
    </source>
</evidence>
<feature type="domain" description="Transcription factor CBF/NF-Y/archaeal histone" evidence="4">
    <location>
        <begin position="19"/>
        <end position="84"/>
    </location>
</feature>
<dbReference type="Gene3D" id="1.10.20.10">
    <property type="entry name" value="Histone, subunit A"/>
    <property type="match status" value="1"/>
</dbReference>
<dbReference type="PANTHER" id="PTHR10252:SF54">
    <property type="entry name" value="CHROMATIN ACCESSIBILITY COMPLEX PROTEIN 1"/>
    <property type="match status" value="1"/>
</dbReference>
<name>A0AA38SHT5_9PEZI</name>
<feature type="region of interest" description="Disordered" evidence="3">
    <location>
        <begin position="118"/>
        <end position="191"/>
    </location>
</feature>
<gene>
    <name evidence="5" type="ORF">NKR19_g1822</name>
</gene>
<evidence type="ECO:0000256" key="2">
    <source>
        <dbReference type="ARBA" id="ARBA00023242"/>
    </source>
</evidence>
<keyword evidence="6" id="KW-1185">Reference proteome</keyword>
<organism evidence="5 6">
    <name type="scientific">Coniochaeta hoffmannii</name>
    <dbReference type="NCBI Taxonomy" id="91930"/>
    <lineage>
        <taxon>Eukaryota</taxon>
        <taxon>Fungi</taxon>
        <taxon>Dikarya</taxon>
        <taxon>Ascomycota</taxon>
        <taxon>Pezizomycotina</taxon>
        <taxon>Sordariomycetes</taxon>
        <taxon>Sordariomycetidae</taxon>
        <taxon>Coniochaetales</taxon>
        <taxon>Coniochaetaceae</taxon>
        <taxon>Coniochaeta</taxon>
    </lineage>
</organism>
<comment type="caution">
    <text evidence="5">The sequence shown here is derived from an EMBL/GenBank/DDBJ whole genome shotgun (WGS) entry which is preliminary data.</text>
</comment>
<evidence type="ECO:0000313" key="5">
    <source>
        <dbReference type="EMBL" id="KAJ9161937.1"/>
    </source>
</evidence>
<dbReference type="Proteomes" id="UP001174691">
    <property type="component" value="Unassembled WGS sequence"/>
</dbReference>